<dbReference type="GO" id="GO:0004760">
    <property type="term" value="F:L-serine-pyruvate transaminase activity"/>
    <property type="evidence" value="ECO:0007669"/>
    <property type="project" value="TreeGrafter"/>
</dbReference>
<gene>
    <name evidence="9" type="ORF">KL86DPRO_20190</name>
</gene>
<accession>A0A212JW87</accession>
<dbReference type="InterPro" id="IPR000192">
    <property type="entry name" value="Aminotrans_V_dom"/>
</dbReference>
<proteinExistence type="inferred from homology"/>
<evidence type="ECO:0000256" key="6">
    <source>
        <dbReference type="RuleBase" id="RU004075"/>
    </source>
</evidence>
<sequence length="386" mass="41100">MLHKARLLTPGPTQLPERVRLAMAQDMVHHRKPQFKKLLHAVQGNLQTLFGTAQPVISLAASGSGAMTAAVANLFAAGETVLVIEAGKFGERWGNICKVLDVKTVTHSVPWGEGAVVADVENLLDATPGIAGILVQVSETSTGAMHPVKELASLAKKRNILLVADGVSAVSISPCPMDAWGIDCLLTGSQKGLLLPPGLSFIALSARAWEKAATVPCRDFYFNLAKERESLAQDQTNFTPAINLLYGLNESLTMLLEDGLDAVFAKQWALTCMARTGITAMGFQLLSKRSYTWGLTSFLLPSGITSGPLLAHAAEQYGIIMAAGMGHMKDSVIRLGHMGWVDYADVAAGLYATAASYRALGGHIGARDYLEQAMAAYEEARVNGLP</sequence>
<evidence type="ECO:0000256" key="5">
    <source>
        <dbReference type="PIRSR" id="PIRSR000524-50"/>
    </source>
</evidence>
<evidence type="ECO:0000256" key="1">
    <source>
        <dbReference type="ARBA" id="ARBA00001933"/>
    </source>
</evidence>
<evidence type="ECO:0000256" key="4">
    <source>
        <dbReference type="PIRSR" id="PIRSR000524-1"/>
    </source>
</evidence>
<keyword evidence="3 5" id="KW-0663">Pyridoxal phosphate</keyword>
<dbReference type="Gene3D" id="3.90.1150.10">
    <property type="entry name" value="Aspartate Aminotransferase, domain 1"/>
    <property type="match status" value="1"/>
</dbReference>
<dbReference type="AlphaFoldDB" id="A0A212JW87"/>
<comment type="cofactor">
    <cofactor evidence="1 5 7">
        <name>pyridoxal 5'-phosphate</name>
        <dbReference type="ChEBI" id="CHEBI:597326"/>
    </cofactor>
</comment>
<protein>
    <submittedName>
        <fullName evidence="9">Aminotransferase class-V family protein</fullName>
    </submittedName>
</protein>
<evidence type="ECO:0000259" key="8">
    <source>
        <dbReference type="Pfam" id="PF00266"/>
    </source>
</evidence>
<feature type="binding site" evidence="4">
    <location>
        <position position="334"/>
    </location>
    <ligand>
        <name>substrate</name>
    </ligand>
</feature>
<dbReference type="PIRSF" id="PIRSF000524">
    <property type="entry name" value="SPT"/>
    <property type="match status" value="1"/>
</dbReference>
<dbReference type="PANTHER" id="PTHR21152:SF40">
    <property type="entry name" value="ALANINE--GLYOXYLATE AMINOTRANSFERASE"/>
    <property type="match status" value="1"/>
</dbReference>
<dbReference type="InterPro" id="IPR015421">
    <property type="entry name" value="PyrdxlP-dep_Trfase_major"/>
</dbReference>
<dbReference type="EMBL" id="FLUQ01000002">
    <property type="protein sequence ID" value="SBW03711.1"/>
    <property type="molecule type" value="Genomic_DNA"/>
</dbReference>
<feature type="modified residue" description="N6-(pyridoxal phosphate)lysine" evidence="5">
    <location>
        <position position="191"/>
    </location>
</feature>
<comment type="similarity">
    <text evidence="2 6">Belongs to the class-V pyridoxal-phosphate-dependent aminotransferase family.</text>
</comment>
<dbReference type="InterPro" id="IPR024169">
    <property type="entry name" value="SP_NH2Trfase/AEP_transaminase"/>
</dbReference>
<organism evidence="9">
    <name type="scientific">uncultured delta proteobacterium</name>
    <dbReference type="NCBI Taxonomy" id="34034"/>
    <lineage>
        <taxon>Bacteria</taxon>
        <taxon>Deltaproteobacteria</taxon>
        <taxon>environmental samples</taxon>
    </lineage>
</organism>
<keyword evidence="9" id="KW-0808">Transferase</keyword>
<evidence type="ECO:0000256" key="7">
    <source>
        <dbReference type="RuleBase" id="RU004504"/>
    </source>
</evidence>
<dbReference type="Gene3D" id="3.40.640.10">
    <property type="entry name" value="Type I PLP-dependent aspartate aminotransferase-like (Major domain)"/>
    <property type="match status" value="1"/>
</dbReference>
<dbReference type="PROSITE" id="PS00595">
    <property type="entry name" value="AA_TRANSFER_CLASS_5"/>
    <property type="match status" value="1"/>
</dbReference>
<dbReference type="InterPro" id="IPR015422">
    <property type="entry name" value="PyrdxlP-dep_Trfase_small"/>
</dbReference>
<feature type="domain" description="Aminotransferase class V" evidence="8">
    <location>
        <begin position="22"/>
        <end position="324"/>
    </location>
</feature>
<dbReference type="GO" id="GO:0008453">
    <property type="term" value="F:alanine-glyoxylate transaminase activity"/>
    <property type="evidence" value="ECO:0007669"/>
    <property type="project" value="TreeGrafter"/>
</dbReference>
<evidence type="ECO:0000313" key="9">
    <source>
        <dbReference type="EMBL" id="SBW03711.1"/>
    </source>
</evidence>
<keyword evidence="9" id="KW-0032">Aminotransferase</keyword>
<dbReference type="Pfam" id="PF00266">
    <property type="entry name" value="Aminotran_5"/>
    <property type="match status" value="1"/>
</dbReference>
<reference evidence="9" key="1">
    <citation type="submission" date="2016-04" db="EMBL/GenBank/DDBJ databases">
        <authorList>
            <person name="Evans L.H."/>
            <person name="Alamgir A."/>
            <person name="Owens N."/>
            <person name="Weber N.D."/>
            <person name="Virtaneva K."/>
            <person name="Barbian K."/>
            <person name="Babar A."/>
            <person name="Rosenke K."/>
        </authorList>
    </citation>
    <scope>NUCLEOTIDE SEQUENCE</scope>
    <source>
        <strain evidence="9">86</strain>
    </source>
</reference>
<dbReference type="SUPFAM" id="SSF53383">
    <property type="entry name" value="PLP-dependent transferases"/>
    <property type="match status" value="1"/>
</dbReference>
<evidence type="ECO:0000256" key="2">
    <source>
        <dbReference type="ARBA" id="ARBA00009236"/>
    </source>
</evidence>
<dbReference type="GO" id="GO:0019265">
    <property type="term" value="P:glycine biosynthetic process, by transamination of glyoxylate"/>
    <property type="evidence" value="ECO:0007669"/>
    <property type="project" value="TreeGrafter"/>
</dbReference>
<dbReference type="InterPro" id="IPR020578">
    <property type="entry name" value="Aminotrans_V_PyrdxlP_BS"/>
</dbReference>
<dbReference type="PANTHER" id="PTHR21152">
    <property type="entry name" value="AMINOTRANSFERASE CLASS V"/>
    <property type="match status" value="1"/>
</dbReference>
<evidence type="ECO:0000256" key="3">
    <source>
        <dbReference type="ARBA" id="ARBA00022898"/>
    </source>
</evidence>
<name>A0A212JW87_9DELT</name>
<dbReference type="InterPro" id="IPR015424">
    <property type="entry name" value="PyrdxlP-dep_Trfase"/>
</dbReference>